<name>A0A2D2D4A3_METT3</name>
<keyword evidence="1" id="KW-0732">Signal</keyword>
<proteinExistence type="predicted"/>
<sequence>MRNPRTLKRLIRNPAPCAALALAVGAARAAEAPTASLEPAPPPAPLGVFGADMPPSGKFVLSIIPQFANASTLLKGTSAVSPEQVVTTTPWRLDPTKTLRGVPQNAFIAAQTLALAYGVTKDLAIVMTIGMLEKNLDFLTFKGPSGATRLGQSYTGTGGFADATASAIYRVYSDPVHRIQINLGLSFPTGSDQHDFTLLQADGSYLTSRAFYAMQIGSGTFDIMPGVVYAGHLDKWSWGVSYRARLPLAANPEGYLYGDLHTFDGWGGYSWIPGLTTTLRVNASLQGPIRGYDPLIAGKAPAANPVFYGGQRIELFGGATISGKFIGLDNVSLAIEGGPTVYQNLSGPQLSKNWQAGMALRFKI</sequence>
<gene>
    <name evidence="2" type="ORF">CQW49_19325</name>
</gene>
<protein>
    <submittedName>
        <fullName evidence="2">Alpha-amylase</fullName>
    </submittedName>
</protein>
<dbReference type="KEGG" id="mtw:CQW49_19325"/>
<dbReference type="EMBL" id="CP023737">
    <property type="protein sequence ID" value="ATQ69794.1"/>
    <property type="molecule type" value="Genomic_DNA"/>
</dbReference>
<dbReference type="RefSeq" id="WP_003612538.1">
    <property type="nucleotide sequence ID" value="NZ_ADVE02000001.1"/>
</dbReference>
<evidence type="ECO:0000313" key="3">
    <source>
        <dbReference type="Proteomes" id="UP000230709"/>
    </source>
</evidence>
<accession>A0A2D2D4A3</accession>
<feature type="chain" id="PRO_5013796835" evidence="1">
    <location>
        <begin position="30"/>
        <end position="364"/>
    </location>
</feature>
<dbReference type="AlphaFoldDB" id="A0A2D2D4A3"/>
<organism evidence="2 3">
    <name type="scientific">Methylosinus trichosporium (strain ATCC 35070 / NCIMB 11131 / UNIQEM 75 / OB3b)</name>
    <dbReference type="NCBI Taxonomy" id="595536"/>
    <lineage>
        <taxon>Bacteria</taxon>
        <taxon>Pseudomonadati</taxon>
        <taxon>Pseudomonadota</taxon>
        <taxon>Alphaproteobacteria</taxon>
        <taxon>Hyphomicrobiales</taxon>
        <taxon>Methylocystaceae</taxon>
        <taxon>Methylosinus</taxon>
    </lineage>
</organism>
<feature type="signal peptide" evidence="1">
    <location>
        <begin position="1"/>
        <end position="29"/>
    </location>
</feature>
<dbReference type="STRING" id="595536.GCA_000178815_01327"/>
<keyword evidence="3" id="KW-1185">Reference proteome</keyword>
<evidence type="ECO:0000313" key="2">
    <source>
        <dbReference type="EMBL" id="ATQ69794.1"/>
    </source>
</evidence>
<dbReference type="Proteomes" id="UP000230709">
    <property type="component" value="Chromosome"/>
</dbReference>
<reference evidence="3" key="1">
    <citation type="submission" date="2017-10" db="EMBL/GenBank/DDBJ databases">
        <title>Completed PacBio SMRT sequence of Methylosinus trichosporium OB3b reveals presence of a third large plasmid.</title>
        <authorList>
            <person name="Charles T.C."/>
            <person name="Lynch M.D.J."/>
            <person name="Heil J.R."/>
            <person name="Cheng J."/>
        </authorList>
    </citation>
    <scope>NUCLEOTIDE SEQUENCE [LARGE SCALE GENOMIC DNA]</scope>
    <source>
        <strain evidence="3">OB3b</strain>
    </source>
</reference>
<evidence type="ECO:0000256" key="1">
    <source>
        <dbReference type="SAM" id="SignalP"/>
    </source>
</evidence>